<dbReference type="AlphaFoldDB" id="A0A7Z8KRU1"/>
<evidence type="ECO:0000313" key="2">
    <source>
        <dbReference type="EMBL" id="TQD28254.1"/>
    </source>
</evidence>
<organism evidence="2 3">
    <name type="scientific">Methanolobus vulcani</name>
    <dbReference type="NCBI Taxonomy" id="38026"/>
    <lineage>
        <taxon>Archaea</taxon>
        <taxon>Methanobacteriati</taxon>
        <taxon>Methanobacteriota</taxon>
        <taxon>Stenosarchaea group</taxon>
        <taxon>Methanomicrobia</taxon>
        <taxon>Methanosarcinales</taxon>
        <taxon>Methanosarcinaceae</taxon>
        <taxon>Methanolobus</taxon>
    </lineage>
</organism>
<keyword evidence="1" id="KW-1133">Transmembrane helix</keyword>
<evidence type="ECO:0000313" key="3">
    <source>
        <dbReference type="Proteomes" id="UP000319335"/>
    </source>
</evidence>
<sequence>MLALRILSNVMLVTILVLSLIETSNFIFITITIDKQIATEVITEVVGFNNAIITKHAIMLENE</sequence>
<accession>A0A7Z8KRU1</accession>
<name>A0A7Z8KRU1_9EURY</name>
<keyword evidence="3" id="KW-1185">Reference proteome</keyword>
<dbReference type="RefSeq" id="WP_154808358.1">
    <property type="nucleotide sequence ID" value="NZ_VIAQ01000006.1"/>
</dbReference>
<comment type="caution">
    <text evidence="2">The sequence shown here is derived from an EMBL/GenBank/DDBJ whole genome shotgun (WGS) entry which is preliminary data.</text>
</comment>
<dbReference type="EMBL" id="VIAQ01000006">
    <property type="protein sequence ID" value="TQD28254.1"/>
    <property type="molecule type" value="Genomic_DNA"/>
</dbReference>
<keyword evidence="1" id="KW-0812">Transmembrane</keyword>
<proteinExistence type="predicted"/>
<evidence type="ECO:0000256" key="1">
    <source>
        <dbReference type="SAM" id="Phobius"/>
    </source>
</evidence>
<keyword evidence="1" id="KW-0472">Membrane</keyword>
<protein>
    <submittedName>
        <fullName evidence="2">Uncharacterized protein</fullName>
    </submittedName>
</protein>
<feature type="transmembrane region" description="Helical" evidence="1">
    <location>
        <begin position="6"/>
        <end position="28"/>
    </location>
</feature>
<dbReference type="Proteomes" id="UP000319335">
    <property type="component" value="Unassembled WGS sequence"/>
</dbReference>
<reference evidence="2 3" key="1">
    <citation type="submission" date="2019-06" db="EMBL/GenBank/DDBJ databases">
        <title>Draft genome sequence of Methanolobus vulcani B1d.</title>
        <authorList>
            <person name="Creighbaum A.J."/>
            <person name="Ticak T."/>
            <person name="Hariraju D."/>
            <person name="Arivett B.A."/>
            <person name="Ferguson D.J.Jr."/>
        </authorList>
    </citation>
    <scope>NUCLEOTIDE SEQUENCE [LARGE SCALE GENOMIC DNA]</scope>
    <source>
        <strain evidence="2 3">B1d</strain>
    </source>
</reference>
<gene>
    <name evidence="2" type="ORF">FKV42_00865</name>
</gene>